<name>A0ABW6A466_9BACT</name>
<sequence length="193" mass="22504">MNNTAQIKDLFYLVMQDDEAAYKTLFIKLHKPLCQFAYGILKSQQDAQDVVSDVFITIWEKRNQLTDVSSPLAYCYTAVKNRSLNILKQQKRQKELDNSEWLVPQNSVYFNPENLMMTEEIIQQIRLTIQNLPSRCRLIFKLTKDDGLKYREVADLLNISVKTVEAQMAIAMRRLVKCMPFNLTTQTTKSVKK</sequence>
<dbReference type="Pfam" id="PF08281">
    <property type="entry name" value="Sigma70_r4_2"/>
    <property type="match status" value="1"/>
</dbReference>
<keyword evidence="4" id="KW-0804">Transcription</keyword>
<dbReference type="InterPro" id="IPR036388">
    <property type="entry name" value="WH-like_DNA-bd_sf"/>
</dbReference>
<evidence type="ECO:0000313" key="7">
    <source>
        <dbReference type="EMBL" id="MFD2919068.1"/>
    </source>
</evidence>
<evidence type="ECO:0000256" key="2">
    <source>
        <dbReference type="ARBA" id="ARBA00023015"/>
    </source>
</evidence>
<evidence type="ECO:0000259" key="5">
    <source>
        <dbReference type="Pfam" id="PF04542"/>
    </source>
</evidence>
<dbReference type="Pfam" id="PF04542">
    <property type="entry name" value="Sigma70_r2"/>
    <property type="match status" value="1"/>
</dbReference>
<dbReference type="SUPFAM" id="SSF88946">
    <property type="entry name" value="Sigma2 domain of RNA polymerase sigma factors"/>
    <property type="match status" value="1"/>
</dbReference>
<dbReference type="Gene3D" id="1.10.1740.10">
    <property type="match status" value="1"/>
</dbReference>
<dbReference type="SUPFAM" id="SSF88659">
    <property type="entry name" value="Sigma3 and sigma4 domains of RNA polymerase sigma factors"/>
    <property type="match status" value="1"/>
</dbReference>
<organism evidence="7 8">
    <name type="scientific">Terrimonas rubra</name>
    <dbReference type="NCBI Taxonomy" id="1035890"/>
    <lineage>
        <taxon>Bacteria</taxon>
        <taxon>Pseudomonadati</taxon>
        <taxon>Bacteroidota</taxon>
        <taxon>Chitinophagia</taxon>
        <taxon>Chitinophagales</taxon>
        <taxon>Chitinophagaceae</taxon>
        <taxon>Terrimonas</taxon>
    </lineage>
</organism>
<dbReference type="NCBIfam" id="TIGR02985">
    <property type="entry name" value="Sig70_bacteroi1"/>
    <property type="match status" value="1"/>
</dbReference>
<evidence type="ECO:0000313" key="8">
    <source>
        <dbReference type="Proteomes" id="UP001597511"/>
    </source>
</evidence>
<dbReference type="PANTHER" id="PTHR43133:SF46">
    <property type="entry name" value="RNA POLYMERASE SIGMA-70 FACTOR ECF SUBFAMILY"/>
    <property type="match status" value="1"/>
</dbReference>
<evidence type="ECO:0000256" key="3">
    <source>
        <dbReference type="ARBA" id="ARBA00023082"/>
    </source>
</evidence>
<comment type="similarity">
    <text evidence="1">Belongs to the sigma-70 factor family. ECF subfamily.</text>
</comment>
<evidence type="ECO:0000256" key="1">
    <source>
        <dbReference type="ARBA" id="ARBA00010641"/>
    </source>
</evidence>
<evidence type="ECO:0000256" key="4">
    <source>
        <dbReference type="ARBA" id="ARBA00023163"/>
    </source>
</evidence>
<dbReference type="PANTHER" id="PTHR43133">
    <property type="entry name" value="RNA POLYMERASE ECF-TYPE SIGMA FACTO"/>
    <property type="match status" value="1"/>
</dbReference>
<dbReference type="InterPro" id="IPR014284">
    <property type="entry name" value="RNA_pol_sigma-70_dom"/>
</dbReference>
<keyword evidence="8" id="KW-1185">Reference proteome</keyword>
<comment type="caution">
    <text evidence="7">The sequence shown here is derived from an EMBL/GenBank/DDBJ whole genome shotgun (WGS) entry which is preliminary data.</text>
</comment>
<protein>
    <submittedName>
        <fullName evidence="7">RNA polymerase sigma-70 factor</fullName>
    </submittedName>
</protein>
<feature type="domain" description="RNA polymerase sigma-70 region 2" evidence="5">
    <location>
        <begin position="27"/>
        <end position="92"/>
    </location>
</feature>
<gene>
    <name evidence="7" type="ORF">ACFS6H_05040</name>
</gene>
<dbReference type="InterPro" id="IPR014327">
    <property type="entry name" value="RNA_pol_sigma70_bacteroid"/>
</dbReference>
<proteinExistence type="inferred from homology"/>
<dbReference type="InterPro" id="IPR007627">
    <property type="entry name" value="RNA_pol_sigma70_r2"/>
</dbReference>
<reference evidence="8" key="1">
    <citation type="journal article" date="2019" name="Int. J. Syst. Evol. Microbiol.">
        <title>The Global Catalogue of Microorganisms (GCM) 10K type strain sequencing project: providing services to taxonomists for standard genome sequencing and annotation.</title>
        <authorList>
            <consortium name="The Broad Institute Genomics Platform"/>
            <consortium name="The Broad Institute Genome Sequencing Center for Infectious Disease"/>
            <person name="Wu L."/>
            <person name="Ma J."/>
        </authorList>
    </citation>
    <scope>NUCLEOTIDE SEQUENCE [LARGE SCALE GENOMIC DNA]</scope>
    <source>
        <strain evidence="8">KCTC 23299</strain>
    </source>
</reference>
<dbReference type="InterPro" id="IPR013325">
    <property type="entry name" value="RNA_pol_sigma_r2"/>
</dbReference>
<accession>A0ABW6A466</accession>
<dbReference type="InterPro" id="IPR039425">
    <property type="entry name" value="RNA_pol_sigma-70-like"/>
</dbReference>
<dbReference type="Gene3D" id="1.10.10.10">
    <property type="entry name" value="Winged helix-like DNA-binding domain superfamily/Winged helix DNA-binding domain"/>
    <property type="match status" value="1"/>
</dbReference>
<evidence type="ECO:0000259" key="6">
    <source>
        <dbReference type="Pfam" id="PF08281"/>
    </source>
</evidence>
<dbReference type="NCBIfam" id="TIGR02937">
    <property type="entry name" value="sigma70-ECF"/>
    <property type="match status" value="1"/>
</dbReference>
<dbReference type="InterPro" id="IPR013249">
    <property type="entry name" value="RNA_pol_sigma70_r4_t2"/>
</dbReference>
<feature type="domain" description="RNA polymerase sigma factor 70 region 4 type 2" evidence="6">
    <location>
        <begin position="123"/>
        <end position="175"/>
    </location>
</feature>
<dbReference type="InterPro" id="IPR013324">
    <property type="entry name" value="RNA_pol_sigma_r3/r4-like"/>
</dbReference>
<dbReference type="Proteomes" id="UP001597511">
    <property type="component" value="Unassembled WGS sequence"/>
</dbReference>
<dbReference type="EMBL" id="JBHUOZ010000001">
    <property type="protein sequence ID" value="MFD2919068.1"/>
    <property type="molecule type" value="Genomic_DNA"/>
</dbReference>
<dbReference type="RefSeq" id="WP_386095892.1">
    <property type="nucleotide sequence ID" value="NZ_JBHUOZ010000001.1"/>
</dbReference>
<keyword evidence="3" id="KW-0731">Sigma factor</keyword>
<keyword evidence="2" id="KW-0805">Transcription regulation</keyword>